<dbReference type="AlphaFoldDB" id="A0A9P8D1V7"/>
<feature type="compositionally biased region" description="Low complexity" evidence="1">
    <location>
        <begin position="22"/>
        <end position="39"/>
    </location>
</feature>
<feature type="region of interest" description="Disordered" evidence="1">
    <location>
        <begin position="1"/>
        <end position="39"/>
    </location>
</feature>
<dbReference type="Pfam" id="PF15982">
    <property type="entry name" value="TMEM135_C_rich"/>
    <property type="match status" value="1"/>
</dbReference>
<feature type="compositionally biased region" description="Low complexity" evidence="1">
    <location>
        <begin position="220"/>
        <end position="229"/>
    </location>
</feature>
<evidence type="ECO:0000256" key="1">
    <source>
        <dbReference type="SAM" id="MobiDB-lite"/>
    </source>
</evidence>
<evidence type="ECO:0000313" key="4">
    <source>
        <dbReference type="Proteomes" id="UP000717515"/>
    </source>
</evidence>
<feature type="region of interest" description="Disordered" evidence="1">
    <location>
        <begin position="220"/>
        <end position="293"/>
    </location>
</feature>
<feature type="domain" description="Transmembrane protein 135 N-terminal" evidence="2">
    <location>
        <begin position="552"/>
        <end position="686"/>
    </location>
</feature>
<organism evidence="3 4">
    <name type="scientific">Mortierella alpina</name>
    <name type="common">Oleaginous fungus</name>
    <name type="synonym">Mortierella renispora</name>
    <dbReference type="NCBI Taxonomy" id="64518"/>
    <lineage>
        <taxon>Eukaryota</taxon>
        <taxon>Fungi</taxon>
        <taxon>Fungi incertae sedis</taxon>
        <taxon>Mucoromycota</taxon>
        <taxon>Mortierellomycotina</taxon>
        <taxon>Mortierellomycetes</taxon>
        <taxon>Mortierellales</taxon>
        <taxon>Mortierellaceae</taxon>
        <taxon>Mortierella</taxon>
    </lineage>
</organism>
<dbReference type="EMBL" id="JAIFTL010000035">
    <property type="protein sequence ID" value="KAG9325675.1"/>
    <property type="molecule type" value="Genomic_DNA"/>
</dbReference>
<accession>A0A9P8D1V7</accession>
<dbReference type="InterPro" id="IPR026749">
    <property type="entry name" value="Tmem135"/>
</dbReference>
<gene>
    <name evidence="3" type="ORF">KVV02_001159</name>
</gene>
<protein>
    <recommendedName>
        <fullName evidence="2">Transmembrane protein 135 N-terminal domain-containing protein</fullName>
    </recommendedName>
</protein>
<dbReference type="PANTHER" id="PTHR12459:SF6">
    <property type="entry name" value="GB|AAD46013.1"/>
    <property type="match status" value="1"/>
</dbReference>
<dbReference type="PANTHER" id="PTHR12459">
    <property type="entry name" value="TRANSMEMBRANE PROTEIN 135-RELATED"/>
    <property type="match status" value="1"/>
</dbReference>
<evidence type="ECO:0000313" key="3">
    <source>
        <dbReference type="EMBL" id="KAG9325675.1"/>
    </source>
</evidence>
<proteinExistence type="predicted"/>
<reference evidence="3" key="1">
    <citation type="submission" date="2021-07" db="EMBL/GenBank/DDBJ databases">
        <title>Draft genome of Mortierella alpina, strain LL118, isolated from an aspen leaf litter sample.</title>
        <authorList>
            <person name="Yang S."/>
            <person name="Vinatzer B.A."/>
        </authorList>
    </citation>
    <scope>NUCLEOTIDE SEQUENCE</scope>
    <source>
        <strain evidence="3">LL118</strain>
    </source>
</reference>
<evidence type="ECO:0000259" key="2">
    <source>
        <dbReference type="Pfam" id="PF15982"/>
    </source>
</evidence>
<name>A0A9P8D1V7_MORAP</name>
<sequence length="737" mass="81885">MHKDIPLQKAADGLMDKEQEVASTAKDTTTTASPAPRRASILSGEWISLPTLSVPEGSELFPRTEEHQPQRRSSANEAIDDNERWENIDRMKAALTRDAAMTLVRTASEAEALHDRDMALFHEVYSVCFKNAQPLISLLKEEMLIQMLEDLGEHLLGKHTLNSADAGALRESICSLLRETPLEGTLWHDSASGTPAVGDSHNADTAMSASSSYASFAATPLPTSLDSSPPSSPGHPVSDQDDGPLITRSSSAPTTTQNNHNEGGRSRRPHRDDDKANWINGKRPKGYRTPEGREAAEKCKNYKSGVSIPHLSYPCTTYEGVLQHAILGALRSGGVTYGVKALVNLCLGMLKLMKGKASFGKIVKDAFTGQDAVRFGCFFGTFSFLWKLVNNGLGLYRGADDRINGAIAGAVAGLALLIETHERRVTFAQQMFMRSMQGLYNAGKYRGQFSFRHGDALMFAIGSAQIMYAYTHLAPVMKKMHPDTIPKEFFSFMVKTARVPAEALALNRSLVRGFPLDLTQVRSLVDRFNPTALALQSVSVMSDRPDALPCAVLHPWIDSCRTNSLQRFGQVTKEIFPVYATLNFVPLVVLRMKRLLKDPANVLFKTSFNTLRSSAFLAVFVSLYQTQICTHRNFINAGWRLGDSKYWYYLFGLVSAGSSIMIEQESRRAELAMYTIPKAATSLYKILYRKNWVKGVKHWDVMMFSFAMSLVMSFYQREEQVLSPFVTRLIYHILGRS</sequence>
<feature type="region of interest" description="Disordered" evidence="1">
    <location>
        <begin position="60"/>
        <end position="81"/>
    </location>
</feature>
<feature type="compositionally biased region" description="Polar residues" evidence="1">
    <location>
        <begin position="247"/>
        <end position="261"/>
    </location>
</feature>
<feature type="compositionally biased region" description="Basic and acidic residues" evidence="1">
    <location>
        <begin position="262"/>
        <end position="276"/>
    </location>
</feature>
<comment type="caution">
    <text evidence="3">The sequence shown here is derived from an EMBL/GenBank/DDBJ whole genome shotgun (WGS) entry which is preliminary data.</text>
</comment>
<dbReference type="Proteomes" id="UP000717515">
    <property type="component" value="Unassembled WGS sequence"/>
</dbReference>
<dbReference type="InterPro" id="IPR031926">
    <property type="entry name" value="TMEM135_N"/>
</dbReference>